<dbReference type="EMBL" id="JAIWYP010000001">
    <property type="protein sequence ID" value="KAH3888589.1"/>
    <property type="molecule type" value="Genomic_DNA"/>
</dbReference>
<evidence type="ECO:0000313" key="2">
    <source>
        <dbReference type="Proteomes" id="UP000828390"/>
    </source>
</evidence>
<evidence type="ECO:0000313" key="1">
    <source>
        <dbReference type="EMBL" id="KAH3888589.1"/>
    </source>
</evidence>
<keyword evidence="2" id="KW-1185">Reference proteome</keyword>
<dbReference type="GO" id="GO:0008146">
    <property type="term" value="F:sulfotransferase activity"/>
    <property type="evidence" value="ECO:0007669"/>
    <property type="project" value="InterPro"/>
</dbReference>
<reference evidence="1" key="1">
    <citation type="journal article" date="2019" name="bioRxiv">
        <title>The Genome of the Zebra Mussel, Dreissena polymorpha: A Resource for Invasive Species Research.</title>
        <authorList>
            <person name="McCartney M.A."/>
            <person name="Auch B."/>
            <person name="Kono T."/>
            <person name="Mallez S."/>
            <person name="Zhang Y."/>
            <person name="Obille A."/>
            <person name="Becker A."/>
            <person name="Abrahante J.E."/>
            <person name="Garbe J."/>
            <person name="Badalamenti J.P."/>
            <person name="Herman A."/>
            <person name="Mangelson H."/>
            <person name="Liachko I."/>
            <person name="Sullivan S."/>
            <person name="Sone E.D."/>
            <person name="Koren S."/>
            <person name="Silverstein K.A.T."/>
            <person name="Beckman K.B."/>
            <person name="Gohl D.M."/>
        </authorList>
    </citation>
    <scope>NUCLEOTIDE SEQUENCE</scope>
    <source>
        <strain evidence="1">Duluth1</strain>
        <tissue evidence="1">Whole animal</tissue>
    </source>
</reference>
<organism evidence="1 2">
    <name type="scientific">Dreissena polymorpha</name>
    <name type="common">Zebra mussel</name>
    <name type="synonym">Mytilus polymorpha</name>
    <dbReference type="NCBI Taxonomy" id="45954"/>
    <lineage>
        <taxon>Eukaryota</taxon>
        <taxon>Metazoa</taxon>
        <taxon>Spiralia</taxon>
        <taxon>Lophotrochozoa</taxon>
        <taxon>Mollusca</taxon>
        <taxon>Bivalvia</taxon>
        <taxon>Autobranchia</taxon>
        <taxon>Heteroconchia</taxon>
        <taxon>Euheterodonta</taxon>
        <taxon>Imparidentia</taxon>
        <taxon>Neoheterodontei</taxon>
        <taxon>Myida</taxon>
        <taxon>Dreissenoidea</taxon>
        <taxon>Dreissenidae</taxon>
        <taxon>Dreissena</taxon>
    </lineage>
</organism>
<dbReference type="AlphaFoldDB" id="A0A9D4N7D4"/>
<dbReference type="GO" id="GO:0016020">
    <property type="term" value="C:membrane"/>
    <property type="evidence" value="ECO:0007669"/>
    <property type="project" value="InterPro"/>
</dbReference>
<accession>A0A9D4N7D4</accession>
<comment type="caution">
    <text evidence="1">The sequence shown here is derived from an EMBL/GenBank/DDBJ whole genome shotgun (WGS) entry which is preliminary data.</text>
</comment>
<dbReference type="InterPro" id="IPR005331">
    <property type="entry name" value="Sulfotransferase"/>
</dbReference>
<name>A0A9D4N7D4_DREPO</name>
<sequence>MMYKGYSRLFPPKNYAFRKLKSACASSAELRITEVKKANLTELYYSRAHNFAYCKVPKSGSTFWMNVFMVMQEF</sequence>
<reference evidence="1" key="2">
    <citation type="submission" date="2020-11" db="EMBL/GenBank/DDBJ databases">
        <authorList>
            <person name="McCartney M.A."/>
            <person name="Auch B."/>
            <person name="Kono T."/>
            <person name="Mallez S."/>
            <person name="Becker A."/>
            <person name="Gohl D.M."/>
            <person name="Silverstein K.A.T."/>
            <person name="Koren S."/>
            <person name="Bechman K.B."/>
            <person name="Herman A."/>
            <person name="Abrahante J.E."/>
            <person name="Garbe J."/>
        </authorList>
    </citation>
    <scope>NUCLEOTIDE SEQUENCE</scope>
    <source>
        <strain evidence="1">Duluth1</strain>
        <tissue evidence="1">Whole animal</tissue>
    </source>
</reference>
<proteinExistence type="predicted"/>
<dbReference type="Proteomes" id="UP000828390">
    <property type="component" value="Unassembled WGS sequence"/>
</dbReference>
<dbReference type="Pfam" id="PF03567">
    <property type="entry name" value="Sulfotransfer_2"/>
    <property type="match status" value="1"/>
</dbReference>
<gene>
    <name evidence="1" type="ORF">DPMN_012627</name>
</gene>
<protein>
    <submittedName>
        <fullName evidence="1">Uncharacterized protein</fullName>
    </submittedName>
</protein>